<keyword evidence="5" id="KW-0520">NAD</keyword>
<feature type="domain" description="RCK N-terminal" evidence="7">
    <location>
        <begin position="239"/>
        <end position="365"/>
    </location>
</feature>
<dbReference type="SUPFAM" id="SSF51735">
    <property type="entry name" value="NAD(P)-binding Rossmann-fold domains"/>
    <property type="match status" value="2"/>
</dbReference>
<sequence length="468" mass="51337">MLSRKRSVAENILILGLGGVGTYLAKRLVHEGYAVTAIEPDSRLIRHIDGYLDARLIQGSAMSINCWREAGAANIDVLIAVTNNDAVNMLASMIADRFGIPLKIARVRSMDFDRSDAVLSADDLKIDLVIHPEELAAQEIVRLVERTAGNEIIDIADGQTQVMATRVHDESPLAHQKLKTLSMTHNTFPFRVVAIARGITTILPGGDHEILPQDQVLIMASKEDLPKLMALTGVKQQRRHRVMILGGGLVGCRVAELMGKDIRVKIVEKDEHRAAELCHHLNNTEVLHGDGSDAEALDLAGLADMDTFITATGENETNIMSCMLAKHLMTTSNGDARNTERKTISMVNKEEYLVLAATSGSDIALNKKVLAANEILKFIRRGELLSVAHLHGFDAEVVEVKAMPGSPITRIPLSRIDPSFHGKILIGGVYRDEQWKIAVGDTRILADERVIVVCKSLHLRDVHKLFLG</sequence>
<keyword evidence="6" id="KW-0406">Ion transport</keyword>
<proteinExistence type="predicted"/>
<keyword evidence="3" id="KW-0633">Potassium transport</keyword>
<dbReference type="PRINTS" id="PR00335">
    <property type="entry name" value="KUPTAKETRKA"/>
</dbReference>
<dbReference type="PANTHER" id="PTHR43833">
    <property type="entry name" value="POTASSIUM CHANNEL PROTEIN 2-RELATED-RELATED"/>
    <property type="match status" value="1"/>
</dbReference>
<accession>A0A5K7YHF3</accession>
<dbReference type="NCBIfam" id="NF007039">
    <property type="entry name" value="PRK09496.3-2"/>
    <property type="match status" value="1"/>
</dbReference>
<dbReference type="RefSeq" id="WP_155314552.1">
    <property type="nucleotide sequence ID" value="NZ_AP021874.1"/>
</dbReference>
<dbReference type="Gene3D" id="3.30.70.1450">
    <property type="entry name" value="Regulator of K+ conductance, C-terminal domain"/>
    <property type="match status" value="2"/>
</dbReference>
<dbReference type="KEGG" id="dalk:DSCA_00610"/>
<dbReference type="Proteomes" id="UP000427906">
    <property type="component" value="Chromosome"/>
</dbReference>
<dbReference type="PROSITE" id="PS51202">
    <property type="entry name" value="RCK_C"/>
    <property type="match status" value="2"/>
</dbReference>
<dbReference type="InterPro" id="IPR006037">
    <property type="entry name" value="RCK_C"/>
</dbReference>
<dbReference type="InterPro" id="IPR006036">
    <property type="entry name" value="K_uptake_TrkA"/>
</dbReference>
<dbReference type="Pfam" id="PF02254">
    <property type="entry name" value="TrkA_N"/>
    <property type="match status" value="2"/>
</dbReference>
<protein>
    <recommendedName>
        <fullName evidence="1">Trk system potassium uptake protein TrkA</fullName>
    </recommendedName>
</protein>
<dbReference type="GO" id="GO:0015079">
    <property type="term" value="F:potassium ion transmembrane transporter activity"/>
    <property type="evidence" value="ECO:0007669"/>
    <property type="project" value="InterPro"/>
</dbReference>
<dbReference type="InterPro" id="IPR036291">
    <property type="entry name" value="NAD(P)-bd_dom_sf"/>
</dbReference>
<dbReference type="NCBIfam" id="NF007040">
    <property type="entry name" value="PRK09496.3-3"/>
    <property type="match status" value="1"/>
</dbReference>
<dbReference type="SUPFAM" id="SSF116726">
    <property type="entry name" value="TrkA C-terminal domain-like"/>
    <property type="match status" value="2"/>
</dbReference>
<evidence type="ECO:0000256" key="3">
    <source>
        <dbReference type="ARBA" id="ARBA00022538"/>
    </source>
</evidence>
<evidence type="ECO:0000256" key="2">
    <source>
        <dbReference type="ARBA" id="ARBA00022448"/>
    </source>
</evidence>
<feature type="domain" description="RCK C-terminal" evidence="8">
    <location>
        <begin position="385"/>
        <end position="468"/>
    </location>
</feature>
<dbReference type="InterPro" id="IPR003148">
    <property type="entry name" value="RCK_N"/>
</dbReference>
<dbReference type="PANTHER" id="PTHR43833:SF5">
    <property type="entry name" value="TRK SYSTEM POTASSIUM UPTAKE PROTEIN TRKA"/>
    <property type="match status" value="1"/>
</dbReference>
<dbReference type="EMBL" id="AP021874">
    <property type="protein sequence ID" value="BBO66131.1"/>
    <property type="molecule type" value="Genomic_DNA"/>
</dbReference>
<evidence type="ECO:0000313" key="10">
    <source>
        <dbReference type="Proteomes" id="UP000427906"/>
    </source>
</evidence>
<dbReference type="GO" id="GO:0005886">
    <property type="term" value="C:plasma membrane"/>
    <property type="evidence" value="ECO:0007669"/>
    <property type="project" value="InterPro"/>
</dbReference>
<dbReference type="AlphaFoldDB" id="A0A5K7YHF3"/>
<name>A0A5K7YHF3_9BACT</name>
<evidence type="ECO:0000256" key="4">
    <source>
        <dbReference type="ARBA" id="ARBA00022958"/>
    </source>
</evidence>
<dbReference type="NCBIfam" id="NF007031">
    <property type="entry name" value="PRK09496.1-2"/>
    <property type="match status" value="1"/>
</dbReference>
<keyword evidence="2" id="KW-0813">Transport</keyword>
<dbReference type="Gene3D" id="3.40.50.720">
    <property type="entry name" value="NAD(P)-binding Rossmann-like Domain"/>
    <property type="match status" value="2"/>
</dbReference>
<feature type="domain" description="RCK N-terminal" evidence="7">
    <location>
        <begin position="9"/>
        <end position="130"/>
    </location>
</feature>
<evidence type="ECO:0000256" key="6">
    <source>
        <dbReference type="ARBA" id="ARBA00023065"/>
    </source>
</evidence>
<gene>
    <name evidence="9" type="ORF">DSCA_00610</name>
</gene>
<evidence type="ECO:0000256" key="5">
    <source>
        <dbReference type="ARBA" id="ARBA00023027"/>
    </source>
</evidence>
<keyword evidence="10" id="KW-1185">Reference proteome</keyword>
<evidence type="ECO:0000259" key="8">
    <source>
        <dbReference type="PROSITE" id="PS51202"/>
    </source>
</evidence>
<evidence type="ECO:0000256" key="1">
    <source>
        <dbReference type="ARBA" id="ARBA00017378"/>
    </source>
</evidence>
<evidence type="ECO:0000313" key="9">
    <source>
        <dbReference type="EMBL" id="BBO66131.1"/>
    </source>
</evidence>
<dbReference type="PROSITE" id="PS51201">
    <property type="entry name" value="RCK_N"/>
    <property type="match status" value="2"/>
</dbReference>
<dbReference type="OrthoDB" id="9775180at2"/>
<evidence type="ECO:0000259" key="7">
    <source>
        <dbReference type="PROSITE" id="PS51201"/>
    </source>
</evidence>
<reference evidence="9 10" key="1">
    <citation type="submission" date="2019-11" db="EMBL/GenBank/DDBJ databases">
        <title>Comparative genomics of hydrocarbon-degrading Desulfosarcina strains.</title>
        <authorList>
            <person name="Watanabe M."/>
            <person name="Kojima H."/>
            <person name="Fukui M."/>
        </authorList>
    </citation>
    <scope>NUCLEOTIDE SEQUENCE [LARGE SCALE GENOMIC DNA]</scope>
    <source>
        <strain evidence="9 10">PL12</strain>
    </source>
</reference>
<dbReference type="Pfam" id="PF02080">
    <property type="entry name" value="TrkA_C"/>
    <property type="match status" value="1"/>
</dbReference>
<feature type="domain" description="RCK C-terminal" evidence="8">
    <location>
        <begin position="150"/>
        <end position="234"/>
    </location>
</feature>
<dbReference type="InterPro" id="IPR036721">
    <property type="entry name" value="RCK_C_sf"/>
</dbReference>
<dbReference type="InterPro" id="IPR050721">
    <property type="entry name" value="Trk_Ktr_HKT_K-transport"/>
</dbReference>
<keyword evidence="4" id="KW-0630">Potassium</keyword>
<organism evidence="9 10">
    <name type="scientific">Desulfosarcina alkanivorans</name>
    <dbReference type="NCBI Taxonomy" id="571177"/>
    <lineage>
        <taxon>Bacteria</taxon>
        <taxon>Pseudomonadati</taxon>
        <taxon>Thermodesulfobacteriota</taxon>
        <taxon>Desulfobacteria</taxon>
        <taxon>Desulfobacterales</taxon>
        <taxon>Desulfosarcinaceae</taxon>
        <taxon>Desulfosarcina</taxon>
    </lineage>
</organism>